<dbReference type="OrthoDB" id="9777711at2"/>
<accession>A0A399QZX3</accession>
<dbReference type="PANTHER" id="PTHR43459">
    <property type="entry name" value="ENOYL-COA HYDRATASE"/>
    <property type="match status" value="1"/>
</dbReference>
<dbReference type="Gene3D" id="1.10.12.10">
    <property type="entry name" value="Lyase 2-enoyl-coa Hydratase, Chain A, domain 2"/>
    <property type="match status" value="1"/>
</dbReference>
<evidence type="ECO:0000256" key="1">
    <source>
        <dbReference type="ARBA" id="ARBA00005254"/>
    </source>
</evidence>
<name>A0A399QZX3_9PROT</name>
<organism evidence="2 3">
    <name type="scientific">Henriciella barbarensis</name>
    <dbReference type="NCBI Taxonomy" id="86342"/>
    <lineage>
        <taxon>Bacteria</taxon>
        <taxon>Pseudomonadati</taxon>
        <taxon>Pseudomonadota</taxon>
        <taxon>Alphaproteobacteria</taxon>
        <taxon>Hyphomonadales</taxon>
        <taxon>Hyphomonadaceae</taxon>
        <taxon>Henriciella</taxon>
    </lineage>
</organism>
<comment type="similarity">
    <text evidence="1">Belongs to the enoyl-CoA hydratase/isomerase family.</text>
</comment>
<reference evidence="2 3" key="1">
    <citation type="submission" date="2018-08" db="EMBL/GenBank/DDBJ databases">
        <title>Henriciella mobilis sp. nov., isolated from seawater.</title>
        <authorList>
            <person name="Cheng H."/>
            <person name="Wu Y.-H."/>
            <person name="Xu X.-W."/>
            <person name="Guo L.-L."/>
        </authorList>
    </citation>
    <scope>NUCLEOTIDE SEQUENCE [LARGE SCALE GENOMIC DNA]</scope>
    <source>
        <strain evidence="2 3">CCUG66934</strain>
    </source>
</reference>
<protein>
    <submittedName>
        <fullName evidence="2">Enoyl-CoA hydratase</fullName>
    </submittedName>
</protein>
<dbReference type="NCBIfam" id="NF004857">
    <property type="entry name" value="PRK06210.1"/>
    <property type="match status" value="1"/>
</dbReference>
<dbReference type="InterPro" id="IPR001753">
    <property type="entry name" value="Enoyl-CoA_hydra/iso"/>
</dbReference>
<proteinExistence type="inferred from homology"/>
<dbReference type="AlphaFoldDB" id="A0A399QZX3"/>
<evidence type="ECO:0000313" key="2">
    <source>
        <dbReference type="EMBL" id="RIJ24458.1"/>
    </source>
</evidence>
<dbReference type="PANTHER" id="PTHR43459:SF1">
    <property type="entry name" value="EG:BACN32G11.4 PROTEIN"/>
    <property type="match status" value="1"/>
</dbReference>
<sequence>MSAQEHIKSTTENGVLTIRLNRPDRLNAWTPKMAVEVEQAVRKAGDDDAVRVIVITGEGRGFCAGADMQGLQGIQSGGGQEPEAEAAPAPSDEIEKLYPGRFGYLYACPKPIIAAINGPCAGIGLIFALYADLRFANEDAKFTTAFAQRGLIAEHGIAWLLPRLIGEANALDLLFTARKFDGREAAQMGLVNAALPAGDLKAHVDGVAQHLSTQVSPRSVAIMKRQIRESYFQDFAASLEIADEEMKNSFSAFDFKEGVASFVEKRAPAFQGR</sequence>
<keyword evidence="3" id="KW-1185">Reference proteome</keyword>
<dbReference type="GO" id="GO:0003824">
    <property type="term" value="F:catalytic activity"/>
    <property type="evidence" value="ECO:0007669"/>
    <property type="project" value="UniProtKB-ARBA"/>
</dbReference>
<gene>
    <name evidence="2" type="ORF">D1224_09550</name>
</gene>
<dbReference type="InterPro" id="IPR029045">
    <property type="entry name" value="ClpP/crotonase-like_dom_sf"/>
</dbReference>
<dbReference type="Gene3D" id="3.90.226.10">
    <property type="entry name" value="2-enoyl-CoA Hydratase, Chain A, domain 1"/>
    <property type="match status" value="1"/>
</dbReference>
<dbReference type="EMBL" id="QWGB01000005">
    <property type="protein sequence ID" value="RIJ24458.1"/>
    <property type="molecule type" value="Genomic_DNA"/>
</dbReference>
<dbReference type="Pfam" id="PF00378">
    <property type="entry name" value="ECH_1"/>
    <property type="match status" value="1"/>
</dbReference>
<dbReference type="RefSeq" id="WP_119379648.1">
    <property type="nucleotide sequence ID" value="NZ_QWGB01000005.1"/>
</dbReference>
<dbReference type="InterPro" id="IPR014748">
    <property type="entry name" value="Enoyl-CoA_hydra_C"/>
</dbReference>
<comment type="caution">
    <text evidence="2">The sequence shown here is derived from an EMBL/GenBank/DDBJ whole genome shotgun (WGS) entry which is preliminary data.</text>
</comment>
<dbReference type="Proteomes" id="UP000265431">
    <property type="component" value="Unassembled WGS sequence"/>
</dbReference>
<dbReference type="SUPFAM" id="SSF52096">
    <property type="entry name" value="ClpP/crotonase"/>
    <property type="match status" value="1"/>
</dbReference>
<evidence type="ECO:0000313" key="3">
    <source>
        <dbReference type="Proteomes" id="UP000265431"/>
    </source>
</evidence>
<dbReference type="CDD" id="cd06558">
    <property type="entry name" value="crotonase-like"/>
    <property type="match status" value="1"/>
</dbReference>